<feature type="active site" description="O-(3'-phospho-DNA)-tyrosine intermediate" evidence="10">
    <location>
        <position position="279"/>
    </location>
</feature>
<name>A0A5B8UPB4_9BACT</name>
<evidence type="ECO:0000256" key="4">
    <source>
        <dbReference type="ARBA" id="ARBA00022618"/>
    </source>
</evidence>
<evidence type="ECO:0000256" key="6">
    <source>
        <dbReference type="ARBA" id="ARBA00022908"/>
    </source>
</evidence>
<evidence type="ECO:0000256" key="10">
    <source>
        <dbReference type="HAMAP-Rule" id="MF_01808"/>
    </source>
</evidence>
<comment type="subcellular location">
    <subcellularLocation>
        <location evidence="1 10">Cytoplasm</location>
    </subcellularLocation>
</comment>
<reference evidence="13 14" key="1">
    <citation type="journal article" date="2015" name="Int. J. Syst. Evol. Microbiol.">
        <title>Flavisolibacter ginsenosidimutans sp. nov., with ginsenoside-converting activity isolated from soil used for cultivating ginseng.</title>
        <authorList>
            <person name="Zhao Y."/>
            <person name="Liu Q."/>
            <person name="Kang M.S."/>
            <person name="Jin F."/>
            <person name="Yu H."/>
            <person name="Im W.T."/>
        </authorList>
    </citation>
    <scope>NUCLEOTIDE SEQUENCE [LARGE SCALE GENOMIC DNA]</scope>
    <source>
        <strain evidence="13 14">Gsoil 636</strain>
    </source>
</reference>
<feature type="active site" evidence="10">
    <location>
        <position position="244"/>
    </location>
</feature>
<gene>
    <name evidence="13" type="primary">xerD</name>
    <name evidence="10" type="synonym">xerC</name>
    <name evidence="13" type="ORF">FSB75_08660</name>
</gene>
<evidence type="ECO:0000256" key="1">
    <source>
        <dbReference type="ARBA" id="ARBA00004496"/>
    </source>
</evidence>
<dbReference type="Pfam" id="PF00589">
    <property type="entry name" value="Phage_integrase"/>
    <property type="match status" value="1"/>
</dbReference>
<feature type="active site" evidence="10">
    <location>
        <position position="270"/>
    </location>
</feature>
<feature type="domain" description="Tyr recombinase" evidence="11">
    <location>
        <begin position="108"/>
        <end position="292"/>
    </location>
</feature>
<dbReference type="PANTHER" id="PTHR30349:SF81">
    <property type="entry name" value="TYROSINE RECOMBINASE XERC"/>
    <property type="match status" value="1"/>
</dbReference>
<dbReference type="HAMAP" id="MF_01808">
    <property type="entry name" value="Recomb_XerC_XerD"/>
    <property type="match status" value="1"/>
</dbReference>
<evidence type="ECO:0000256" key="9">
    <source>
        <dbReference type="ARBA" id="ARBA00023306"/>
    </source>
</evidence>
<dbReference type="InterPro" id="IPR011932">
    <property type="entry name" value="Recomb_XerD"/>
</dbReference>
<comment type="subunit">
    <text evidence="10">Forms a cyclic heterotetrameric complex composed of two molecules of XerC and two molecules of XerD.</text>
</comment>
<keyword evidence="6 10" id="KW-0229">DNA integration</keyword>
<dbReference type="CDD" id="cd00798">
    <property type="entry name" value="INT_XerDC_C"/>
    <property type="match status" value="1"/>
</dbReference>
<dbReference type="GO" id="GO:0007059">
    <property type="term" value="P:chromosome segregation"/>
    <property type="evidence" value="ECO:0007669"/>
    <property type="project" value="UniProtKB-UniRule"/>
</dbReference>
<keyword evidence="5 10" id="KW-0159">Chromosome partition</keyword>
<feature type="active site" evidence="10">
    <location>
        <position position="247"/>
    </location>
</feature>
<dbReference type="PROSITE" id="PS51898">
    <property type="entry name" value="TYR_RECOMBINASE"/>
    <property type="match status" value="1"/>
</dbReference>
<feature type="active site" evidence="10">
    <location>
        <position position="148"/>
    </location>
</feature>
<dbReference type="GO" id="GO:0003677">
    <property type="term" value="F:DNA binding"/>
    <property type="evidence" value="ECO:0007669"/>
    <property type="project" value="UniProtKB-UniRule"/>
</dbReference>
<feature type="active site" evidence="10">
    <location>
        <position position="172"/>
    </location>
</feature>
<dbReference type="NCBIfam" id="TIGR02225">
    <property type="entry name" value="recomb_XerD"/>
    <property type="match status" value="1"/>
</dbReference>
<keyword evidence="14" id="KW-1185">Reference proteome</keyword>
<feature type="domain" description="Core-binding (CB)" evidence="12">
    <location>
        <begin position="1"/>
        <end position="87"/>
    </location>
</feature>
<dbReference type="Gene3D" id="1.10.443.10">
    <property type="entry name" value="Intergrase catalytic core"/>
    <property type="match status" value="1"/>
</dbReference>
<evidence type="ECO:0000256" key="7">
    <source>
        <dbReference type="ARBA" id="ARBA00023125"/>
    </source>
</evidence>
<keyword evidence="8 10" id="KW-0233">DNA recombination</keyword>
<evidence type="ECO:0000313" key="14">
    <source>
        <dbReference type="Proteomes" id="UP000321204"/>
    </source>
</evidence>
<keyword evidence="9 10" id="KW-0131">Cell cycle</keyword>
<sequence length="299" mass="34178">MWEPYKKGFKAYLQLERSLAENSVTAYLSDLEKFTQFLLDNDVKKSPSEIDLSVLQGFIKWIAELGMTQSSQARIISALRTFYKYCLLEDITTVDPTTLLEAPKLKRTLPDVLSFDEIENILSQIDLSTPEGTRNKAILETMYSCGLRVSEVVELKLSQLFLDVGFVRVIGKGNKERLVPIGSSAIKYINIYTKTIRNHQTIQTGEEDSLFLNRRGKRLTRVMIFLIIKDLVKKAGIKKTVSPHTFRHSFATHLVEGGADLRAVQEMLGHESITTTEIYTHLDREFLRKTLQQFHPGFQ</sequence>
<dbReference type="GO" id="GO:0006313">
    <property type="term" value="P:DNA transposition"/>
    <property type="evidence" value="ECO:0007669"/>
    <property type="project" value="UniProtKB-UniRule"/>
</dbReference>
<organism evidence="13 14">
    <name type="scientific">Flavisolibacter ginsenosidimutans</name>
    <dbReference type="NCBI Taxonomy" id="661481"/>
    <lineage>
        <taxon>Bacteria</taxon>
        <taxon>Pseudomonadati</taxon>
        <taxon>Bacteroidota</taxon>
        <taxon>Chitinophagia</taxon>
        <taxon>Chitinophagales</taxon>
        <taxon>Chitinophagaceae</taxon>
        <taxon>Flavisolibacter</taxon>
    </lineage>
</organism>
<evidence type="ECO:0000313" key="13">
    <source>
        <dbReference type="EMBL" id="QEC58484.1"/>
    </source>
</evidence>
<keyword evidence="7 10" id="KW-0238">DNA-binding</keyword>
<dbReference type="InterPro" id="IPR011010">
    <property type="entry name" value="DNA_brk_join_enz"/>
</dbReference>
<evidence type="ECO:0000259" key="11">
    <source>
        <dbReference type="PROSITE" id="PS51898"/>
    </source>
</evidence>
<dbReference type="InterPro" id="IPR002104">
    <property type="entry name" value="Integrase_catalytic"/>
</dbReference>
<evidence type="ECO:0000256" key="8">
    <source>
        <dbReference type="ARBA" id="ARBA00023172"/>
    </source>
</evidence>
<proteinExistence type="inferred from homology"/>
<protein>
    <recommendedName>
        <fullName evidence="10">Tyrosine recombinase XerC</fullName>
    </recommendedName>
</protein>
<dbReference type="InterPro" id="IPR050090">
    <property type="entry name" value="Tyrosine_recombinase_XerCD"/>
</dbReference>
<keyword evidence="3 10" id="KW-0963">Cytoplasm</keyword>
<dbReference type="GO" id="GO:0009037">
    <property type="term" value="F:tyrosine-based site-specific recombinase activity"/>
    <property type="evidence" value="ECO:0007669"/>
    <property type="project" value="UniProtKB-UniRule"/>
</dbReference>
<dbReference type="GO" id="GO:0005737">
    <property type="term" value="C:cytoplasm"/>
    <property type="evidence" value="ECO:0007669"/>
    <property type="project" value="UniProtKB-SubCell"/>
</dbReference>
<comment type="similarity">
    <text evidence="2">Belongs to the 'phage' integrase family. XerD subfamily.</text>
</comment>
<dbReference type="Pfam" id="PF02899">
    <property type="entry name" value="Phage_int_SAM_1"/>
    <property type="match status" value="1"/>
</dbReference>
<dbReference type="InterPro" id="IPR004107">
    <property type="entry name" value="Integrase_SAM-like_N"/>
</dbReference>
<dbReference type="Proteomes" id="UP000321204">
    <property type="component" value="Chromosome"/>
</dbReference>
<dbReference type="EMBL" id="CP042433">
    <property type="protein sequence ID" value="QEC58484.1"/>
    <property type="molecule type" value="Genomic_DNA"/>
</dbReference>
<keyword evidence="4 10" id="KW-0132">Cell division</keyword>
<accession>A0A5B8UPB4</accession>
<dbReference type="PANTHER" id="PTHR30349">
    <property type="entry name" value="PHAGE INTEGRASE-RELATED"/>
    <property type="match status" value="1"/>
</dbReference>
<dbReference type="InterPro" id="IPR010998">
    <property type="entry name" value="Integrase_recombinase_N"/>
</dbReference>
<evidence type="ECO:0000256" key="2">
    <source>
        <dbReference type="ARBA" id="ARBA00010450"/>
    </source>
</evidence>
<dbReference type="Gene3D" id="1.10.150.130">
    <property type="match status" value="1"/>
</dbReference>
<comment type="function">
    <text evidence="10">Site-specific tyrosine recombinase, which acts by catalyzing the cutting and rejoining of the recombining DNA molecules. The XerC-XerD complex is essential to convert dimers of the bacterial chromosome into monomers to permit their segregation at cell division. It also contributes to the segregational stability of plasmids.</text>
</comment>
<dbReference type="KEGG" id="fgg:FSB75_08660"/>
<dbReference type="SUPFAM" id="SSF56349">
    <property type="entry name" value="DNA breaking-rejoining enzymes"/>
    <property type="match status" value="1"/>
</dbReference>
<dbReference type="GO" id="GO:0051301">
    <property type="term" value="P:cell division"/>
    <property type="evidence" value="ECO:0007669"/>
    <property type="project" value="UniProtKB-KW"/>
</dbReference>
<dbReference type="OrthoDB" id="9801717at2"/>
<dbReference type="PROSITE" id="PS51900">
    <property type="entry name" value="CB"/>
    <property type="match status" value="1"/>
</dbReference>
<dbReference type="AlphaFoldDB" id="A0A5B8UPB4"/>
<dbReference type="NCBIfam" id="NF001399">
    <property type="entry name" value="PRK00283.1"/>
    <property type="match status" value="1"/>
</dbReference>
<dbReference type="InterPro" id="IPR013762">
    <property type="entry name" value="Integrase-like_cat_sf"/>
</dbReference>
<dbReference type="InterPro" id="IPR044068">
    <property type="entry name" value="CB"/>
</dbReference>
<comment type="similarity">
    <text evidence="10">Belongs to the 'phage' integrase family. XerC subfamily.</text>
</comment>
<evidence type="ECO:0000256" key="3">
    <source>
        <dbReference type="ARBA" id="ARBA00022490"/>
    </source>
</evidence>
<dbReference type="InterPro" id="IPR023009">
    <property type="entry name" value="Tyrosine_recombinase_XerC/XerD"/>
</dbReference>
<evidence type="ECO:0000259" key="12">
    <source>
        <dbReference type="PROSITE" id="PS51900"/>
    </source>
</evidence>
<evidence type="ECO:0000256" key="5">
    <source>
        <dbReference type="ARBA" id="ARBA00022829"/>
    </source>
</evidence>